<reference evidence="7" key="1">
    <citation type="submission" date="2022-03" db="EMBL/GenBank/DDBJ databases">
        <authorList>
            <person name="Tunstrom K."/>
        </authorList>
    </citation>
    <scope>NUCLEOTIDE SEQUENCE</scope>
</reference>
<dbReference type="InterPro" id="IPR057251">
    <property type="entry name" value="FP_C"/>
</dbReference>
<accession>A0AAU9V720</accession>
<comment type="caution">
    <text evidence="7">The sequence shown here is derived from an EMBL/GenBank/DDBJ whole genome shotgun (WGS) entry which is preliminary data.</text>
</comment>
<evidence type="ECO:0000313" key="7">
    <source>
        <dbReference type="EMBL" id="CAH2106575.1"/>
    </source>
</evidence>
<evidence type="ECO:0000256" key="4">
    <source>
        <dbReference type="SAM" id="Coils"/>
    </source>
</evidence>
<dbReference type="Pfam" id="PF25298">
    <property type="entry name" value="Baculo_FP_2nd"/>
    <property type="match status" value="1"/>
</dbReference>
<dbReference type="InterPro" id="IPR019786">
    <property type="entry name" value="Zinc_finger_PHD-type_CS"/>
</dbReference>
<feature type="domain" description="FP protein C-terminal" evidence="6">
    <location>
        <begin position="310"/>
        <end position="360"/>
    </location>
</feature>
<dbReference type="Gene3D" id="6.10.250.1080">
    <property type="match status" value="1"/>
</dbReference>
<keyword evidence="1" id="KW-0479">Metal-binding</keyword>
<keyword evidence="8" id="KW-1185">Reference proteome</keyword>
<feature type="compositionally biased region" description="Polar residues" evidence="5">
    <location>
        <begin position="63"/>
        <end position="82"/>
    </location>
</feature>
<dbReference type="AlphaFoldDB" id="A0AAU9V720"/>
<protein>
    <recommendedName>
        <fullName evidence="6">FP protein C-terminal domain-containing protein</fullName>
    </recommendedName>
</protein>
<evidence type="ECO:0000256" key="3">
    <source>
        <dbReference type="ARBA" id="ARBA00022833"/>
    </source>
</evidence>
<keyword evidence="3" id="KW-0862">Zinc</keyword>
<dbReference type="Proteomes" id="UP001153954">
    <property type="component" value="Unassembled WGS sequence"/>
</dbReference>
<feature type="region of interest" description="Disordered" evidence="5">
    <location>
        <begin position="58"/>
        <end position="82"/>
    </location>
</feature>
<evidence type="ECO:0000256" key="2">
    <source>
        <dbReference type="ARBA" id="ARBA00022771"/>
    </source>
</evidence>
<dbReference type="EMBL" id="CAKOGL010000029">
    <property type="protein sequence ID" value="CAH2106575.1"/>
    <property type="molecule type" value="Genomic_DNA"/>
</dbReference>
<name>A0AAU9V720_EUPED</name>
<dbReference type="GO" id="GO:0008270">
    <property type="term" value="F:zinc ion binding"/>
    <property type="evidence" value="ECO:0007669"/>
    <property type="project" value="UniProtKB-KW"/>
</dbReference>
<organism evidence="7 8">
    <name type="scientific">Euphydryas editha</name>
    <name type="common">Edith's checkerspot</name>
    <dbReference type="NCBI Taxonomy" id="104508"/>
    <lineage>
        <taxon>Eukaryota</taxon>
        <taxon>Metazoa</taxon>
        <taxon>Ecdysozoa</taxon>
        <taxon>Arthropoda</taxon>
        <taxon>Hexapoda</taxon>
        <taxon>Insecta</taxon>
        <taxon>Pterygota</taxon>
        <taxon>Neoptera</taxon>
        <taxon>Endopterygota</taxon>
        <taxon>Lepidoptera</taxon>
        <taxon>Glossata</taxon>
        <taxon>Ditrysia</taxon>
        <taxon>Papilionoidea</taxon>
        <taxon>Nymphalidae</taxon>
        <taxon>Nymphalinae</taxon>
        <taxon>Euphydryas</taxon>
    </lineage>
</organism>
<evidence type="ECO:0000313" key="8">
    <source>
        <dbReference type="Proteomes" id="UP001153954"/>
    </source>
</evidence>
<dbReference type="Gene3D" id="3.30.40.10">
    <property type="entry name" value="Zinc/RING finger domain, C3HC4 (zinc finger)"/>
    <property type="match status" value="1"/>
</dbReference>
<feature type="coiled-coil region" evidence="4">
    <location>
        <begin position="167"/>
        <end position="208"/>
    </location>
</feature>
<keyword evidence="2" id="KW-0863">Zinc-finger</keyword>
<evidence type="ECO:0000256" key="1">
    <source>
        <dbReference type="ARBA" id="ARBA00022723"/>
    </source>
</evidence>
<dbReference type="PROSITE" id="PS01359">
    <property type="entry name" value="ZF_PHD_1"/>
    <property type="match status" value="1"/>
</dbReference>
<gene>
    <name evidence="7" type="ORF">EEDITHA_LOCUS20692</name>
</gene>
<sequence>MPGSCAACNKAVLVTQKRLKCSSVICSLLYHSECVNCDDNSLTNRATWVCPQCAVKKPKRDNTNTPIRNQGQKQQSPDNASVSAPLLSTDGLVCDFMKEIRLLRQEIKEQFANQRACVDKFDARLSAVQKKVRDLGGKFIDLKKDVDELTKSVQFLSDTHDEQIRLNDEVKKSLSNLNSENQNLRSQIFVLEGKMDQLEQQARDCNVELQCVPENKNENILTIVQQMATIVACDLSDQNILSYHRVPKVDSKSQRTRSIVVKLSSPRKRDDLLASVKRFNKNNPQNKLNTSHLGFAGQNSPVYVVEHLSLKNKKLHAATRLAAKEKKYEFVWIRNGRVFVRKNHESAALWIKNVDILKNLQKKKITIV</sequence>
<proteinExistence type="predicted"/>
<dbReference type="SUPFAM" id="SSF57903">
    <property type="entry name" value="FYVE/PHD zinc finger"/>
    <property type="match status" value="1"/>
</dbReference>
<keyword evidence="4" id="KW-0175">Coiled coil</keyword>
<dbReference type="InterPro" id="IPR011011">
    <property type="entry name" value="Znf_FYVE_PHD"/>
</dbReference>
<evidence type="ECO:0000259" key="6">
    <source>
        <dbReference type="Pfam" id="PF25298"/>
    </source>
</evidence>
<dbReference type="InterPro" id="IPR013083">
    <property type="entry name" value="Znf_RING/FYVE/PHD"/>
</dbReference>
<dbReference type="CDD" id="cd15489">
    <property type="entry name" value="PHD_SF"/>
    <property type="match status" value="1"/>
</dbReference>
<evidence type="ECO:0000256" key="5">
    <source>
        <dbReference type="SAM" id="MobiDB-lite"/>
    </source>
</evidence>